<dbReference type="Pfam" id="PF00072">
    <property type="entry name" value="Response_reg"/>
    <property type="match status" value="1"/>
</dbReference>
<dbReference type="AlphaFoldDB" id="A0A368V893"/>
<evidence type="ECO:0000256" key="3">
    <source>
        <dbReference type="PROSITE-ProRule" id="PRU00169"/>
    </source>
</evidence>
<dbReference type="CDD" id="cd00156">
    <property type="entry name" value="REC"/>
    <property type="match status" value="1"/>
</dbReference>
<keyword evidence="6" id="KW-1185">Reference proteome</keyword>
<evidence type="ECO:0000313" key="5">
    <source>
        <dbReference type="EMBL" id="RCW37417.1"/>
    </source>
</evidence>
<proteinExistence type="predicted"/>
<protein>
    <submittedName>
        <fullName evidence="5">Response regulator receiver domain-containing protein</fullName>
    </submittedName>
</protein>
<dbReference type="SUPFAM" id="SSF53649">
    <property type="entry name" value="Alkaline phosphatase-like"/>
    <property type="match status" value="1"/>
</dbReference>
<sequence length="518" mass="60280">MEETKKIRILWVDDEIEHLKAHILFLEEKGFYVETASNGNDALEVIAKQRFDIVFLDENMPGLSGLETLSRMKELRPSMPVIMITKSEEEDIMDQAIGSKISDYLIKPVNPNQILSSVKRHVDRERLVSEKATSAYQAAFSNLGFRMSDQLTMEEWQEIYKKLVFWELELQNADSAMDEVLKMQKGEANQLFARTVNGEYERWLVDDEGPLMSHRVFKHTVLPRLDKGEKVIWVVIDNFRLDQWETIRHDIRSLFDVVSDSTYCSILPTATQFARNALFSGLLPTQIKEFYPDYWVDDDEEGGRNNFEEELIGTFFKRMRRDFSFTYHKVSDNETGRKLTENYGKLLNHDLSVLVYNFVDMLSHARTEIKMIRELASDESAYRSLTRSWFVHSPLFELLKKLSSEKVKVIVTSDHGSIRVQHPVKVVGDRNTNTNLRFKHGKNLAYKAKDVIEARSPGDFFLPRPNVSTSYIFAKGDDFFAYPNNYNYYVNYYKDTFQHGGVSLEEMLVPLIELSPLR</sequence>
<comment type="caution">
    <text evidence="5">The sequence shown here is derived from an EMBL/GenBank/DDBJ whole genome shotgun (WGS) entry which is preliminary data.</text>
</comment>
<dbReference type="PANTHER" id="PTHR44591">
    <property type="entry name" value="STRESS RESPONSE REGULATOR PROTEIN 1"/>
    <property type="match status" value="1"/>
</dbReference>
<gene>
    <name evidence="5" type="ORF">DFO77_106111</name>
</gene>
<dbReference type="PROSITE" id="PS50110">
    <property type="entry name" value="RESPONSE_REGULATORY"/>
    <property type="match status" value="1"/>
</dbReference>
<evidence type="ECO:0000256" key="2">
    <source>
        <dbReference type="ARBA" id="ARBA00023012"/>
    </source>
</evidence>
<dbReference type="Gene3D" id="3.40.50.2300">
    <property type="match status" value="1"/>
</dbReference>
<dbReference type="Pfam" id="PF08665">
    <property type="entry name" value="PglZ"/>
    <property type="match status" value="1"/>
</dbReference>
<dbReference type="InterPro" id="IPR011006">
    <property type="entry name" value="CheY-like_superfamily"/>
</dbReference>
<dbReference type="InterPro" id="IPR001789">
    <property type="entry name" value="Sig_transdc_resp-reg_receiver"/>
</dbReference>
<feature type="modified residue" description="4-aspartylphosphate" evidence="3">
    <location>
        <position position="57"/>
    </location>
</feature>
<dbReference type="SMART" id="SM00448">
    <property type="entry name" value="REC"/>
    <property type="match status" value="1"/>
</dbReference>
<dbReference type="GO" id="GO:0000160">
    <property type="term" value="P:phosphorelay signal transduction system"/>
    <property type="evidence" value="ECO:0007669"/>
    <property type="project" value="UniProtKB-KW"/>
</dbReference>
<organism evidence="5 6">
    <name type="scientific">Marinilabilia salmonicolor</name>
    <dbReference type="NCBI Taxonomy" id="989"/>
    <lineage>
        <taxon>Bacteria</taxon>
        <taxon>Pseudomonadati</taxon>
        <taxon>Bacteroidota</taxon>
        <taxon>Bacteroidia</taxon>
        <taxon>Marinilabiliales</taxon>
        <taxon>Marinilabiliaceae</taxon>
        <taxon>Marinilabilia</taxon>
    </lineage>
</organism>
<dbReference type="EMBL" id="QPIZ01000006">
    <property type="protein sequence ID" value="RCW37417.1"/>
    <property type="molecule type" value="Genomic_DNA"/>
</dbReference>
<name>A0A368V893_9BACT</name>
<evidence type="ECO:0000259" key="4">
    <source>
        <dbReference type="PROSITE" id="PS50110"/>
    </source>
</evidence>
<feature type="domain" description="Response regulatory" evidence="4">
    <location>
        <begin position="8"/>
        <end position="122"/>
    </location>
</feature>
<dbReference type="PANTHER" id="PTHR44591:SF14">
    <property type="entry name" value="PROTEIN PILG"/>
    <property type="match status" value="1"/>
</dbReference>
<dbReference type="SUPFAM" id="SSF52172">
    <property type="entry name" value="CheY-like"/>
    <property type="match status" value="1"/>
</dbReference>
<evidence type="ECO:0000256" key="1">
    <source>
        <dbReference type="ARBA" id="ARBA00022553"/>
    </source>
</evidence>
<keyword evidence="1 3" id="KW-0597">Phosphoprotein</keyword>
<dbReference type="Gene3D" id="3.40.720.10">
    <property type="entry name" value="Alkaline Phosphatase, subunit A"/>
    <property type="match status" value="1"/>
</dbReference>
<dbReference type="InterPro" id="IPR017850">
    <property type="entry name" value="Alkaline_phosphatase_core_sf"/>
</dbReference>
<keyword evidence="2" id="KW-0902">Two-component regulatory system</keyword>
<accession>A0A368V893</accession>
<dbReference type="InterPro" id="IPR050595">
    <property type="entry name" value="Bact_response_regulator"/>
</dbReference>
<evidence type="ECO:0000313" key="6">
    <source>
        <dbReference type="Proteomes" id="UP000252733"/>
    </source>
</evidence>
<dbReference type="Proteomes" id="UP000252733">
    <property type="component" value="Unassembled WGS sequence"/>
</dbReference>
<dbReference type="RefSeq" id="WP_114436702.1">
    <property type="nucleotide sequence ID" value="NZ_QPIZ01000006.1"/>
</dbReference>
<reference evidence="5 6" key="1">
    <citation type="submission" date="2018-07" db="EMBL/GenBank/DDBJ databases">
        <title>Freshwater and sediment microbial communities from various areas in North America, analyzing microbe dynamics in response to fracking.</title>
        <authorList>
            <person name="Lamendella R."/>
        </authorList>
    </citation>
    <scope>NUCLEOTIDE SEQUENCE [LARGE SCALE GENOMIC DNA]</scope>
    <source>
        <strain evidence="5 6">160A</strain>
    </source>
</reference>